<dbReference type="InterPro" id="IPR036388">
    <property type="entry name" value="WH-like_DNA-bd_sf"/>
</dbReference>
<evidence type="ECO:0000313" key="15">
    <source>
        <dbReference type="EMBL" id="RXR22477.1"/>
    </source>
</evidence>
<organism evidence="15 16">
    <name type="scientific">Flavobacterium stagni</name>
    <dbReference type="NCBI Taxonomy" id="2506421"/>
    <lineage>
        <taxon>Bacteria</taxon>
        <taxon>Pseudomonadati</taxon>
        <taxon>Bacteroidota</taxon>
        <taxon>Flavobacteriia</taxon>
        <taxon>Flavobacteriales</taxon>
        <taxon>Flavobacteriaceae</taxon>
        <taxon>Flavobacterium</taxon>
    </lineage>
</organism>
<evidence type="ECO:0000256" key="9">
    <source>
        <dbReference type="ARBA" id="ARBA00034617"/>
    </source>
</evidence>
<dbReference type="AlphaFoldDB" id="A0A4Q1KA27"/>
<keyword evidence="2" id="KW-0479">Metal-binding</keyword>
<dbReference type="GO" id="GO:0043590">
    <property type="term" value="C:bacterial nucleoid"/>
    <property type="evidence" value="ECO:0007669"/>
    <property type="project" value="TreeGrafter"/>
</dbReference>
<keyword evidence="6" id="KW-0067">ATP-binding</keyword>
<dbReference type="GO" id="GO:0006281">
    <property type="term" value="P:DNA repair"/>
    <property type="evidence" value="ECO:0007669"/>
    <property type="project" value="TreeGrafter"/>
</dbReference>
<dbReference type="PANTHER" id="PTHR13710:SF105">
    <property type="entry name" value="ATP-DEPENDENT DNA HELICASE Q1"/>
    <property type="match status" value="1"/>
</dbReference>
<dbReference type="CDD" id="cd17920">
    <property type="entry name" value="DEXHc_RecQ"/>
    <property type="match status" value="1"/>
</dbReference>
<dbReference type="OrthoDB" id="9763310at2"/>
<dbReference type="Gene3D" id="1.10.10.10">
    <property type="entry name" value="Winged helix-like DNA-binding domain superfamily/Winged helix DNA-binding domain"/>
    <property type="match status" value="1"/>
</dbReference>
<keyword evidence="7" id="KW-0238">DNA-binding</keyword>
<dbReference type="SMART" id="SM00487">
    <property type="entry name" value="DEXDc"/>
    <property type="match status" value="1"/>
</dbReference>
<sequence>MSALHDILKKHWNYAAFREPQEAIIQSVLDGHDTFGLMPTGGGKSLCYQVPAVLKEGLVLVISPLIALMKDQVNQLQMHDIKAMAITGGVGTDALSDLLDNAQFGGYKLLYISPERLQNDWIVERLKALPIHLIAIDEAHCVSQWGHDFRPAYLKIADLKTHFPKVPFLALTATATERVKADIITQLQLHEPKLFTKSFARDNLAYMVYPAPDKLYFTQNVLKKYPGPSIVYVSNRKACAETAGHLEAIGITATFYHGGLSMADKEKQMGLWMEEKKQVMVATNAFGMGIDKSNVRTVFHFNLPPNLENYYQEAGRAGRNGEKAYAILLANASDRLQAENQFIAVLPDKAFLNVVYKKLCSDLQVAFGEGLDETFGFNLNRFCSKYQLPVLKTFNALQFLDRQGILTLSQEFSEKLTLQFIIESKEVMRYTSLNPQDEPIVVTLLRTHPGVYDLMTPINISVVARKSGGTETQVLAVLHKLQERGLIELHAKSNDAQLTFNEVRDDERTINRVSKYLASQNQLKAEQLQAVLAYTANTNECNSRYLLRYFGEEKAENCGICSVCLNAQKSKVELGDLPEALLKALKKSDLSSRELQEMLSQPDEVLIFALQSLLEAERIRLLPNNKYSLR</sequence>
<dbReference type="InterPro" id="IPR011545">
    <property type="entry name" value="DEAD/DEAH_box_helicase_dom"/>
</dbReference>
<accession>A0A4Q1KA27</accession>
<comment type="catalytic activity">
    <reaction evidence="9">
        <text>Couples ATP hydrolysis with the unwinding of duplex DNA by translocating in the 3'-5' direction.</text>
        <dbReference type="EC" id="5.6.2.4"/>
    </reaction>
</comment>
<keyword evidence="8" id="KW-0413">Isomerase</keyword>
<keyword evidence="5 15" id="KW-0347">Helicase</keyword>
<dbReference type="NCBIfam" id="TIGR00614">
    <property type="entry name" value="recQ_fam"/>
    <property type="match status" value="1"/>
</dbReference>
<dbReference type="InterPro" id="IPR032284">
    <property type="entry name" value="RecQ_Zn-bd"/>
</dbReference>
<dbReference type="EC" id="5.6.2.4" evidence="10"/>
<feature type="domain" description="Helicase C-terminal" evidence="14">
    <location>
        <begin position="216"/>
        <end position="362"/>
    </location>
</feature>
<comment type="caution">
    <text evidence="15">The sequence shown here is derived from an EMBL/GenBank/DDBJ whole genome shotgun (WGS) entry which is preliminary data.</text>
</comment>
<evidence type="ECO:0000259" key="14">
    <source>
        <dbReference type="PROSITE" id="PS51194"/>
    </source>
</evidence>
<proteinExistence type="inferred from homology"/>
<keyword evidence="4" id="KW-0378">Hydrolase</keyword>
<evidence type="ECO:0000259" key="13">
    <source>
        <dbReference type="PROSITE" id="PS51192"/>
    </source>
</evidence>
<dbReference type="GO" id="GO:0030894">
    <property type="term" value="C:replisome"/>
    <property type="evidence" value="ECO:0007669"/>
    <property type="project" value="TreeGrafter"/>
</dbReference>
<dbReference type="GO" id="GO:0005737">
    <property type="term" value="C:cytoplasm"/>
    <property type="evidence" value="ECO:0007669"/>
    <property type="project" value="TreeGrafter"/>
</dbReference>
<dbReference type="Gene3D" id="3.40.50.300">
    <property type="entry name" value="P-loop containing nucleotide triphosphate hydrolases"/>
    <property type="match status" value="2"/>
</dbReference>
<keyword evidence="3" id="KW-0547">Nucleotide-binding</keyword>
<dbReference type="SMART" id="SM00490">
    <property type="entry name" value="HELICc"/>
    <property type="match status" value="1"/>
</dbReference>
<evidence type="ECO:0000256" key="12">
    <source>
        <dbReference type="ARBA" id="ARBA00044550"/>
    </source>
</evidence>
<evidence type="ECO:0000256" key="1">
    <source>
        <dbReference type="ARBA" id="ARBA00005446"/>
    </source>
</evidence>
<dbReference type="PANTHER" id="PTHR13710">
    <property type="entry name" value="DNA HELICASE RECQ FAMILY MEMBER"/>
    <property type="match status" value="1"/>
</dbReference>
<name>A0A4Q1KA27_9FLAO</name>
<dbReference type="PROSITE" id="PS51194">
    <property type="entry name" value="HELICASE_CTER"/>
    <property type="match status" value="1"/>
</dbReference>
<evidence type="ECO:0000256" key="2">
    <source>
        <dbReference type="ARBA" id="ARBA00022723"/>
    </source>
</evidence>
<protein>
    <recommendedName>
        <fullName evidence="11">ATP-dependent DNA helicase RecQ</fullName>
        <ecNumber evidence="10">5.6.2.4</ecNumber>
    </recommendedName>
    <alternativeName>
        <fullName evidence="12">DNA 3'-5' helicase RecQ</fullName>
    </alternativeName>
</protein>
<dbReference type="Proteomes" id="UP000289857">
    <property type="component" value="Unassembled WGS sequence"/>
</dbReference>
<evidence type="ECO:0000256" key="10">
    <source>
        <dbReference type="ARBA" id="ARBA00034808"/>
    </source>
</evidence>
<evidence type="ECO:0000256" key="4">
    <source>
        <dbReference type="ARBA" id="ARBA00022801"/>
    </source>
</evidence>
<evidence type="ECO:0000256" key="8">
    <source>
        <dbReference type="ARBA" id="ARBA00023235"/>
    </source>
</evidence>
<dbReference type="InterPro" id="IPR027417">
    <property type="entry name" value="P-loop_NTPase"/>
</dbReference>
<evidence type="ECO:0000256" key="5">
    <source>
        <dbReference type="ARBA" id="ARBA00022806"/>
    </source>
</evidence>
<dbReference type="RefSeq" id="WP_129461363.1">
    <property type="nucleotide sequence ID" value="NZ_SBKN01000004.1"/>
</dbReference>
<comment type="similarity">
    <text evidence="1">Belongs to the helicase family. RecQ subfamily.</text>
</comment>
<keyword evidence="16" id="KW-1185">Reference proteome</keyword>
<dbReference type="GO" id="GO:0003677">
    <property type="term" value="F:DNA binding"/>
    <property type="evidence" value="ECO:0007669"/>
    <property type="project" value="UniProtKB-KW"/>
</dbReference>
<dbReference type="GO" id="GO:0005524">
    <property type="term" value="F:ATP binding"/>
    <property type="evidence" value="ECO:0007669"/>
    <property type="project" value="UniProtKB-KW"/>
</dbReference>
<dbReference type="GO" id="GO:0009378">
    <property type="term" value="F:four-way junction helicase activity"/>
    <property type="evidence" value="ECO:0007669"/>
    <property type="project" value="TreeGrafter"/>
</dbReference>
<dbReference type="Pfam" id="PF00270">
    <property type="entry name" value="DEAD"/>
    <property type="match status" value="1"/>
</dbReference>
<dbReference type="EMBL" id="SBKN01000004">
    <property type="protein sequence ID" value="RXR22477.1"/>
    <property type="molecule type" value="Genomic_DNA"/>
</dbReference>
<dbReference type="InterPro" id="IPR004589">
    <property type="entry name" value="DNA_helicase_ATP-dep_RecQ"/>
</dbReference>
<dbReference type="FunFam" id="3.40.50.300:FF:000296">
    <property type="entry name" value="ATP-dependent DNA helicase RecQ"/>
    <property type="match status" value="1"/>
</dbReference>
<dbReference type="Pfam" id="PF00271">
    <property type="entry name" value="Helicase_C"/>
    <property type="match status" value="1"/>
</dbReference>
<reference evidence="16" key="1">
    <citation type="submission" date="2019-01" db="EMBL/GenBank/DDBJ databases">
        <title>Cytophagaceae bacterium strain CAR-16.</title>
        <authorList>
            <person name="Chen W.-M."/>
        </authorList>
    </citation>
    <scope>NUCLEOTIDE SEQUENCE [LARGE SCALE GENOMIC DNA]</scope>
    <source>
        <strain evidence="16">WWJ-16</strain>
    </source>
</reference>
<evidence type="ECO:0000313" key="16">
    <source>
        <dbReference type="Proteomes" id="UP000289857"/>
    </source>
</evidence>
<dbReference type="Pfam" id="PF16124">
    <property type="entry name" value="RecQ_Zn_bind"/>
    <property type="match status" value="1"/>
</dbReference>
<dbReference type="GO" id="GO:0046872">
    <property type="term" value="F:metal ion binding"/>
    <property type="evidence" value="ECO:0007669"/>
    <property type="project" value="UniProtKB-KW"/>
</dbReference>
<dbReference type="InterPro" id="IPR001650">
    <property type="entry name" value="Helicase_C-like"/>
</dbReference>
<evidence type="ECO:0000256" key="11">
    <source>
        <dbReference type="ARBA" id="ARBA00044535"/>
    </source>
</evidence>
<evidence type="ECO:0000256" key="7">
    <source>
        <dbReference type="ARBA" id="ARBA00023125"/>
    </source>
</evidence>
<dbReference type="SUPFAM" id="SSF52540">
    <property type="entry name" value="P-loop containing nucleoside triphosphate hydrolases"/>
    <property type="match status" value="1"/>
</dbReference>
<dbReference type="InterPro" id="IPR014001">
    <property type="entry name" value="Helicase_ATP-bd"/>
</dbReference>
<evidence type="ECO:0000256" key="6">
    <source>
        <dbReference type="ARBA" id="ARBA00022840"/>
    </source>
</evidence>
<dbReference type="GO" id="GO:0006310">
    <property type="term" value="P:DNA recombination"/>
    <property type="evidence" value="ECO:0007669"/>
    <property type="project" value="InterPro"/>
</dbReference>
<dbReference type="GO" id="GO:0043138">
    <property type="term" value="F:3'-5' DNA helicase activity"/>
    <property type="evidence" value="ECO:0007669"/>
    <property type="project" value="UniProtKB-EC"/>
</dbReference>
<gene>
    <name evidence="15" type="ORF">EQG61_07790</name>
</gene>
<feature type="domain" description="Helicase ATP-binding" evidence="13">
    <location>
        <begin position="25"/>
        <end position="193"/>
    </location>
</feature>
<dbReference type="GO" id="GO:0016787">
    <property type="term" value="F:hydrolase activity"/>
    <property type="evidence" value="ECO:0007669"/>
    <property type="project" value="UniProtKB-KW"/>
</dbReference>
<evidence type="ECO:0000256" key="3">
    <source>
        <dbReference type="ARBA" id="ARBA00022741"/>
    </source>
</evidence>
<dbReference type="PROSITE" id="PS51192">
    <property type="entry name" value="HELICASE_ATP_BIND_1"/>
    <property type="match status" value="1"/>
</dbReference>